<feature type="binding site" evidence="14">
    <location>
        <position position="1096"/>
    </location>
    <ligand>
        <name>[4Fe-4S] cluster</name>
        <dbReference type="ChEBI" id="CHEBI:49883"/>
    </ligand>
</feature>
<feature type="compositionally biased region" description="Basic and acidic residues" evidence="15">
    <location>
        <begin position="1122"/>
        <end position="1135"/>
    </location>
</feature>
<comment type="function">
    <text evidence="14">The heterodimer acts as both an ATP-dependent DNA helicase and an ATP-dependent, dual-direction single-stranded exonuclease. Recognizes the chi site generating a DNA molecule suitable for the initiation of homologous recombination. The AddB subunit has 5' -&gt; 3' nuclease activity but not helicase activity.</text>
</comment>
<evidence type="ECO:0000256" key="7">
    <source>
        <dbReference type="ARBA" id="ARBA00022806"/>
    </source>
</evidence>
<comment type="subunit">
    <text evidence="14">Heterodimer of AddA and AddB.</text>
</comment>
<dbReference type="AlphaFoldDB" id="A0A1G9G3B3"/>
<keyword evidence="18" id="KW-1185">Reference proteome</keyword>
<keyword evidence="1 14" id="KW-0004">4Fe-4S</keyword>
<evidence type="ECO:0000256" key="13">
    <source>
        <dbReference type="ARBA" id="ARBA00023204"/>
    </source>
</evidence>
<dbReference type="PANTHER" id="PTHR30591:SF1">
    <property type="entry name" value="RECBCD ENZYME SUBUNIT RECC"/>
    <property type="match status" value="1"/>
</dbReference>
<evidence type="ECO:0000313" key="17">
    <source>
        <dbReference type="EMBL" id="SDK95154.1"/>
    </source>
</evidence>
<evidence type="ECO:0000256" key="2">
    <source>
        <dbReference type="ARBA" id="ARBA00022722"/>
    </source>
</evidence>
<evidence type="ECO:0000259" key="16">
    <source>
        <dbReference type="PROSITE" id="PS51217"/>
    </source>
</evidence>
<dbReference type="SUPFAM" id="SSF52540">
    <property type="entry name" value="P-loop containing nucleoside triphosphate hydrolases"/>
    <property type="match status" value="1"/>
</dbReference>
<keyword evidence="4 14" id="KW-0547">Nucleotide-binding</keyword>
<evidence type="ECO:0000256" key="11">
    <source>
        <dbReference type="ARBA" id="ARBA00023014"/>
    </source>
</evidence>
<proteinExistence type="inferred from homology"/>
<keyword evidence="5 14" id="KW-0227">DNA damage</keyword>
<keyword evidence="8 14" id="KW-0269">Exonuclease</keyword>
<feature type="domain" description="UvrD-like helicase C-terminal" evidence="16">
    <location>
        <begin position="274"/>
        <end position="569"/>
    </location>
</feature>
<sequence length="1141" mass="133593">MGITYITGRAGAGKSHYVLSAIKERIQEGQEHPLFLMVPEQFTLQAERDLIEKQQLDGIMGAEVLSFTRLAHRVFHEVGGLTKTPINDIGKTMIIKRILDEYKEDLKIYKTTAKQEGFVGKINDMICELKQQEITAIDLNMVMEDLEEESILKMKLDDIILIYDKFNSYLENRYVDNEDHINLLIESIETSNFLENAEVWIDGFHTFTPQTFRVIEKLLLKVREVYITFTMELKGKEWDKNLFHVSQNTYLKIKKMVEGLGVDEKIINLDLHRREDLGQKKEIKHIEEEFFRYPYRQFTEEVENLKIFAAANPQAEIEHTAAEIIALIRDRGYRFRDIALVSGDFEGYGSTIKRVFEEYGIPYFMDQKRSIMNNPIIEFVLAAIETGLKNYSYKEMFRFIKTGLTGLTKDEEEVLENYVLQYGIKGKLWLEDFYKGIEGNQLHQVNDIRQRVITPLNTFHKKIRQRKSPRGITKALFEFLQEMKIEEKLENWIEALKDEGRFDYANENTQIWNTVLEIFDQIYEILENEKISLKEYYRILESGFAACEIGVIPSTIDQVLVGNIDRSRSHDIKALFVVGGNDGILPSLQNDEGILLEHERQSLENSGLELVERGETRLYQENFSIYSAFSKPKEYLWVSFSLGDEEGKAKRPSILIDRFKKLFPKLRIEGDLMKGIENQLHLVATPDSTFKHLTENLRLFIDSKPMESLWWDIYDWYYHQPQWQDKRRLMIEGLFHENQVKYVDKGRIRNLYDTPIKTSVSRLEAFANCPFSHFVTYGLRPKERKEYAIRTPDIGKLFHDSVDKFAEKTKEKAINWRDIHKEESDRLVEEIMEQLTQDFEHGVMLSTHRYKYLVNRLTRISKKALWTIIEHMKNGDFEVHGHEIAFGEGRTLPSIVIQLEDGEKITLEGRIDRIDILQEEDINYFKVIDYKSSNKKFSLSDVYYGFQLQLIVYLDAVMALEDRWKKKKNHPAGVFYFKIDDPLIKTPDKAIERIEQEINKELKMKGLVVKDLKIIKGMDHKLEKHSDIIPVSLNQDETISKKSSVATEEDFINLIAHAKSLIKEMGKEILKGNVKIEPCKKGKQVSCQYCSYQAICQFDHLFDDNKYKSIKELKSEEVLQRLQKRKEEDNEKVDEGTTGGH</sequence>
<organism evidence="17 18">
    <name type="scientific">Natronincola ferrireducens</name>
    <dbReference type="NCBI Taxonomy" id="393762"/>
    <lineage>
        <taxon>Bacteria</taxon>
        <taxon>Bacillati</taxon>
        <taxon>Bacillota</taxon>
        <taxon>Clostridia</taxon>
        <taxon>Peptostreptococcales</taxon>
        <taxon>Natronincolaceae</taxon>
        <taxon>Natronincola</taxon>
    </lineage>
</organism>
<evidence type="ECO:0000256" key="4">
    <source>
        <dbReference type="ARBA" id="ARBA00022741"/>
    </source>
</evidence>
<keyword evidence="11 14" id="KW-0411">Iron-sulfur</keyword>
<evidence type="ECO:0000256" key="8">
    <source>
        <dbReference type="ARBA" id="ARBA00022839"/>
    </source>
</evidence>
<feature type="region of interest" description="Disordered" evidence="15">
    <location>
        <begin position="1122"/>
        <end position="1141"/>
    </location>
</feature>
<comment type="similarity">
    <text evidence="14">Belongs to the helicase family. AddB/RexB type 1 subfamily.</text>
</comment>
<evidence type="ECO:0000256" key="5">
    <source>
        <dbReference type="ARBA" id="ARBA00022763"/>
    </source>
</evidence>
<evidence type="ECO:0000256" key="1">
    <source>
        <dbReference type="ARBA" id="ARBA00022485"/>
    </source>
</evidence>
<evidence type="ECO:0000256" key="3">
    <source>
        <dbReference type="ARBA" id="ARBA00022723"/>
    </source>
</evidence>
<dbReference type="InterPro" id="IPR038726">
    <property type="entry name" value="PDDEXK_AddAB-type"/>
</dbReference>
<dbReference type="Pfam" id="PF12705">
    <property type="entry name" value="PDDEXK_1"/>
    <property type="match status" value="1"/>
</dbReference>
<dbReference type="GO" id="GO:0051539">
    <property type="term" value="F:4 iron, 4 sulfur cluster binding"/>
    <property type="evidence" value="ECO:0007669"/>
    <property type="project" value="UniProtKB-KW"/>
</dbReference>
<keyword evidence="3 14" id="KW-0479">Metal-binding</keyword>
<dbReference type="NCBIfam" id="TIGR02773">
    <property type="entry name" value="addB_Gpos"/>
    <property type="match status" value="1"/>
</dbReference>
<evidence type="ECO:0000256" key="6">
    <source>
        <dbReference type="ARBA" id="ARBA00022801"/>
    </source>
</evidence>
<dbReference type="GO" id="GO:0004386">
    <property type="term" value="F:helicase activity"/>
    <property type="evidence" value="ECO:0007669"/>
    <property type="project" value="UniProtKB-KW"/>
</dbReference>
<dbReference type="InterPro" id="IPR027417">
    <property type="entry name" value="P-loop_NTPase"/>
</dbReference>
<keyword evidence="6 14" id="KW-0378">Hydrolase</keyword>
<comment type="cofactor">
    <cofactor evidence="14">
        <name>Mg(2+)</name>
        <dbReference type="ChEBI" id="CHEBI:18420"/>
    </cofactor>
</comment>
<dbReference type="GO" id="GO:0000724">
    <property type="term" value="P:double-strand break repair via homologous recombination"/>
    <property type="evidence" value="ECO:0007669"/>
    <property type="project" value="UniProtKB-UniRule"/>
</dbReference>
<evidence type="ECO:0000256" key="9">
    <source>
        <dbReference type="ARBA" id="ARBA00022840"/>
    </source>
</evidence>
<dbReference type="InterPro" id="IPR014017">
    <property type="entry name" value="DNA_helicase_UvrD-like_C"/>
</dbReference>
<keyword evidence="10 14" id="KW-0408">Iron</keyword>
<dbReference type="Gene3D" id="3.90.320.10">
    <property type="match status" value="1"/>
</dbReference>
<evidence type="ECO:0000313" key="18">
    <source>
        <dbReference type="Proteomes" id="UP000198718"/>
    </source>
</evidence>
<dbReference type="GO" id="GO:0005524">
    <property type="term" value="F:ATP binding"/>
    <property type="evidence" value="ECO:0007669"/>
    <property type="project" value="UniProtKB-UniRule"/>
</dbReference>
<evidence type="ECO:0000256" key="12">
    <source>
        <dbReference type="ARBA" id="ARBA00023125"/>
    </source>
</evidence>
<feature type="binding site" evidence="14">
    <location>
        <position position="1090"/>
    </location>
    <ligand>
        <name>[4Fe-4S] cluster</name>
        <dbReference type="ChEBI" id="CHEBI:49883"/>
    </ligand>
</feature>
<feature type="binding site" evidence="14">
    <location>
        <position position="1087"/>
    </location>
    <ligand>
        <name>[4Fe-4S] cluster</name>
        <dbReference type="ChEBI" id="CHEBI:49883"/>
    </ligand>
</feature>
<evidence type="ECO:0000256" key="10">
    <source>
        <dbReference type="ARBA" id="ARBA00023004"/>
    </source>
</evidence>
<keyword evidence="9 14" id="KW-0067">ATP-binding</keyword>
<dbReference type="RefSeq" id="WP_090553867.1">
    <property type="nucleotide sequence ID" value="NZ_FNFP01000005.1"/>
</dbReference>
<evidence type="ECO:0000256" key="15">
    <source>
        <dbReference type="SAM" id="MobiDB-lite"/>
    </source>
</evidence>
<keyword evidence="12 14" id="KW-0238">DNA-binding</keyword>
<dbReference type="PANTHER" id="PTHR30591">
    <property type="entry name" value="RECBCD ENZYME SUBUNIT RECC"/>
    <property type="match status" value="1"/>
</dbReference>
<gene>
    <name evidence="14" type="primary">addB</name>
    <name evidence="17" type="ORF">SAMN05660472_02336</name>
</gene>
<comment type="cofactor">
    <cofactor evidence="14">
        <name>[4Fe-4S] cluster</name>
        <dbReference type="ChEBI" id="CHEBI:49883"/>
    </cofactor>
    <text evidence="14">Binds 1 [4Fe-4S] cluster.</text>
</comment>
<dbReference type="STRING" id="393762.SAMN05660472_02336"/>
<dbReference type="InterPro" id="IPR049035">
    <property type="entry name" value="ADDB_N"/>
</dbReference>
<dbReference type="EC" id="3.1.-.-" evidence="14"/>
<keyword evidence="2 14" id="KW-0540">Nuclease</keyword>
<comment type="miscellaneous">
    <text evidence="14">Despite having conserved helicase domains, this subunit does not have helicase activity.</text>
</comment>
<accession>A0A1G9G3B3</accession>
<dbReference type="InterPro" id="IPR014140">
    <property type="entry name" value="DNA_helicase_suAddB"/>
</dbReference>
<evidence type="ECO:0000256" key="14">
    <source>
        <dbReference type="HAMAP-Rule" id="MF_01452"/>
    </source>
</evidence>
<dbReference type="Gene3D" id="3.40.50.300">
    <property type="entry name" value="P-loop containing nucleotide triphosphate hydrolases"/>
    <property type="match status" value="3"/>
</dbReference>
<dbReference type="InterPro" id="IPR011604">
    <property type="entry name" value="PDDEXK-like_dom_sf"/>
</dbReference>
<protein>
    <recommendedName>
        <fullName evidence="14">ATP-dependent helicase/deoxyribonuclease subunit B</fullName>
        <ecNumber evidence="14">3.1.-.-</ecNumber>
    </recommendedName>
    <alternativeName>
        <fullName evidence="14">ATP-dependent helicase/nuclease subunit AddB</fullName>
    </alternativeName>
</protein>
<dbReference type="Gene3D" id="6.10.140.1030">
    <property type="match status" value="1"/>
</dbReference>
<dbReference type="Pfam" id="PF21445">
    <property type="entry name" value="ADDB_N"/>
    <property type="match status" value="1"/>
</dbReference>
<dbReference type="HAMAP" id="MF_01452">
    <property type="entry name" value="AddB_type1"/>
    <property type="match status" value="1"/>
</dbReference>
<keyword evidence="7 14" id="KW-0347">Helicase</keyword>
<dbReference type="OrthoDB" id="9758506at2"/>
<keyword evidence="13 14" id="KW-0234">DNA repair</keyword>
<dbReference type="GO" id="GO:0046872">
    <property type="term" value="F:metal ion binding"/>
    <property type="evidence" value="ECO:0007669"/>
    <property type="project" value="UniProtKB-KW"/>
</dbReference>
<feature type="binding site" evidence="14">
    <location>
        <position position="769"/>
    </location>
    <ligand>
        <name>[4Fe-4S] cluster</name>
        <dbReference type="ChEBI" id="CHEBI:49883"/>
    </ligand>
</feature>
<dbReference type="GO" id="GO:0008409">
    <property type="term" value="F:5'-3' exonuclease activity"/>
    <property type="evidence" value="ECO:0007669"/>
    <property type="project" value="UniProtKB-UniRule"/>
</dbReference>
<dbReference type="EMBL" id="FNFP01000005">
    <property type="protein sequence ID" value="SDK95154.1"/>
    <property type="molecule type" value="Genomic_DNA"/>
</dbReference>
<name>A0A1G9G3B3_9FIRM</name>
<dbReference type="PROSITE" id="PS51217">
    <property type="entry name" value="UVRD_HELICASE_CTER"/>
    <property type="match status" value="1"/>
</dbReference>
<reference evidence="17 18" key="1">
    <citation type="submission" date="2016-10" db="EMBL/GenBank/DDBJ databases">
        <authorList>
            <person name="de Groot N.N."/>
        </authorList>
    </citation>
    <scope>NUCLEOTIDE SEQUENCE [LARGE SCALE GENOMIC DNA]</scope>
    <source>
        <strain evidence="17 18">DSM 18346</strain>
    </source>
</reference>
<dbReference type="Proteomes" id="UP000198718">
    <property type="component" value="Unassembled WGS sequence"/>
</dbReference>
<dbReference type="GO" id="GO:0003690">
    <property type="term" value="F:double-stranded DNA binding"/>
    <property type="evidence" value="ECO:0007669"/>
    <property type="project" value="UniProtKB-UniRule"/>
</dbReference>